<dbReference type="Proteomes" id="UP000199339">
    <property type="component" value="Unassembled WGS sequence"/>
</dbReference>
<dbReference type="GO" id="GO:0008234">
    <property type="term" value="F:cysteine-type peptidase activity"/>
    <property type="evidence" value="ECO:0007669"/>
    <property type="project" value="InterPro"/>
</dbReference>
<keyword evidence="5" id="KW-1185">Reference proteome</keyword>
<evidence type="ECO:0000313" key="4">
    <source>
        <dbReference type="EMBL" id="SFN24677.1"/>
    </source>
</evidence>
<gene>
    <name evidence="4" type="ORF">SAMN04487961_2565</name>
</gene>
<dbReference type="RefSeq" id="WP_092004161.1">
    <property type="nucleotide sequence ID" value="NZ_FOUR01000006.1"/>
</dbReference>
<dbReference type="SMART" id="SM00645">
    <property type="entry name" value="Pept_C1"/>
    <property type="match status" value="1"/>
</dbReference>
<comment type="similarity">
    <text evidence="1">Belongs to the peptidase C1 family.</text>
</comment>
<evidence type="ECO:0000313" key="5">
    <source>
        <dbReference type="Proteomes" id="UP000199339"/>
    </source>
</evidence>
<evidence type="ECO:0000256" key="1">
    <source>
        <dbReference type="ARBA" id="ARBA00008455"/>
    </source>
</evidence>
<dbReference type="InterPro" id="IPR025493">
    <property type="entry name" value="DUF4384"/>
</dbReference>
<feature type="chain" id="PRO_5011499096" description="Peptidase C1A papain C-terminal domain-containing protein" evidence="2">
    <location>
        <begin position="23"/>
        <end position="593"/>
    </location>
</feature>
<accession>A0A1I4XFJ4</accession>
<dbReference type="OrthoDB" id="1491023at2"/>
<feature type="domain" description="Peptidase C1A papain C-terminal" evidence="3">
    <location>
        <begin position="53"/>
        <end position="298"/>
    </location>
</feature>
<dbReference type="InterPro" id="IPR000668">
    <property type="entry name" value="Peptidase_C1A_C"/>
</dbReference>
<reference evidence="5" key="1">
    <citation type="submission" date="2016-10" db="EMBL/GenBank/DDBJ databases">
        <authorList>
            <person name="Varghese N."/>
            <person name="Submissions S."/>
        </authorList>
    </citation>
    <scope>NUCLEOTIDE SEQUENCE [LARGE SCALE GENOMIC DNA]</scope>
    <source>
        <strain evidence="5">CGMCC 1.6775</strain>
    </source>
</reference>
<feature type="signal peptide" evidence="2">
    <location>
        <begin position="1"/>
        <end position="22"/>
    </location>
</feature>
<keyword evidence="2" id="KW-0732">Signal</keyword>
<name>A0A1I4XFJ4_9GAMM</name>
<dbReference type="InterPro" id="IPR025660">
    <property type="entry name" value="Pept_his_AS"/>
</dbReference>
<dbReference type="SUPFAM" id="SSF54001">
    <property type="entry name" value="Cysteine proteinases"/>
    <property type="match status" value="1"/>
</dbReference>
<protein>
    <recommendedName>
        <fullName evidence="3">Peptidase C1A papain C-terminal domain-containing protein</fullName>
    </recommendedName>
</protein>
<organism evidence="4 5">
    <name type="scientific">Marinobacter pelagius</name>
    <dbReference type="NCBI Taxonomy" id="379482"/>
    <lineage>
        <taxon>Bacteria</taxon>
        <taxon>Pseudomonadati</taxon>
        <taxon>Pseudomonadota</taxon>
        <taxon>Gammaproteobacteria</taxon>
        <taxon>Pseudomonadales</taxon>
        <taxon>Marinobacteraceae</taxon>
        <taxon>Marinobacter</taxon>
    </lineage>
</organism>
<dbReference type="Pfam" id="PF00112">
    <property type="entry name" value="Peptidase_C1"/>
    <property type="match status" value="1"/>
</dbReference>
<dbReference type="GO" id="GO:0006508">
    <property type="term" value="P:proteolysis"/>
    <property type="evidence" value="ECO:0007669"/>
    <property type="project" value="InterPro"/>
</dbReference>
<sequence length="593" mass="64484">MRRPLLSILLTCVYLTPFPASAQSYSLGEDYDKELYLSVPKVAPLSRGNFDELPTRVSLLDYAPPVGDQGSAGSCVGWASTYAVASIAWGLTVEQSQGRLESSGPFSPSFVFNRIKVSENCDGGSNIGRALKDLSSNGTLPLSRFSYTPSDCTRMPTSGEYADARQFAIEGFRRLSSEYSRRSLHLSVRRALAQRHPVVFGMVVGPSFQSYKTHDRVLRISEEEQALYDKLGLNGIYQHEGFGGHAMAVVGYDDDRGGGAFHIMNSWGNGWGERGFAWVSYGDFIRWVSSAYEVVPRIAKAPEPKKPDFAGRTVLKGFRQTDLPLSASERGYSLRTALHSGARLRAEVSVSSDSYVYVIGTDDSSGRHTVLFPQQGEVSPLVSAGDTILLPGPTEDFYSRLDQNAGTDYLIVLHSRKSLDIGQLAKAMDRSGSDNVYKRLQAVIGKRLVTSGNVGFDDSHYEAIMGNDGILANVVSINHLATPVGGSDQNGPLIVIVSPEVDNADAYADGDQTVRYVAGDEVVIKGIAQDESEITDLEVTNGFDIKFSSRGPFVARVDLTDIPLGSSKEIIVRSRDANNNESSQAITIQRVKP</sequence>
<dbReference type="PANTHER" id="PTHR12411">
    <property type="entry name" value="CYSTEINE PROTEASE FAMILY C1-RELATED"/>
    <property type="match status" value="1"/>
</dbReference>
<dbReference type="InterPro" id="IPR013128">
    <property type="entry name" value="Peptidase_C1A"/>
</dbReference>
<dbReference type="InterPro" id="IPR038765">
    <property type="entry name" value="Papain-like_cys_pep_sf"/>
</dbReference>
<dbReference type="Pfam" id="PF14326">
    <property type="entry name" value="DUF4384"/>
    <property type="match status" value="1"/>
</dbReference>
<dbReference type="EMBL" id="FOUR01000006">
    <property type="protein sequence ID" value="SFN24677.1"/>
    <property type="molecule type" value="Genomic_DNA"/>
</dbReference>
<proteinExistence type="inferred from homology"/>
<evidence type="ECO:0000256" key="2">
    <source>
        <dbReference type="SAM" id="SignalP"/>
    </source>
</evidence>
<dbReference type="AlphaFoldDB" id="A0A1I4XFJ4"/>
<dbReference type="Gene3D" id="3.90.70.10">
    <property type="entry name" value="Cysteine proteinases"/>
    <property type="match status" value="1"/>
</dbReference>
<dbReference type="PROSITE" id="PS00639">
    <property type="entry name" value="THIOL_PROTEASE_HIS"/>
    <property type="match status" value="1"/>
</dbReference>
<dbReference type="CDD" id="cd02619">
    <property type="entry name" value="Peptidase_C1"/>
    <property type="match status" value="1"/>
</dbReference>
<evidence type="ECO:0000259" key="3">
    <source>
        <dbReference type="SMART" id="SM00645"/>
    </source>
</evidence>